<reference evidence="7" key="1">
    <citation type="submission" date="2020-01" db="EMBL/GenBank/DDBJ databases">
        <authorList>
            <person name="Richard D."/>
        </authorList>
    </citation>
    <scope>NUCLEOTIDE SEQUENCE</scope>
    <source>
        <strain evidence="7">JP541</strain>
    </source>
</reference>
<evidence type="ECO:0000313" key="7">
    <source>
        <dbReference type="EMBL" id="MBD4338440.1"/>
    </source>
</evidence>
<dbReference type="InterPro" id="IPR013704">
    <property type="entry name" value="UPF0313_N"/>
</dbReference>
<evidence type="ECO:0000256" key="4">
    <source>
        <dbReference type="ARBA" id="ARBA00023004"/>
    </source>
</evidence>
<keyword evidence="2" id="KW-0949">S-adenosyl-L-methionine</keyword>
<dbReference type="Proteomes" id="UP000653002">
    <property type="component" value="Unassembled WGS sequence"/>
</dbReference>
<organism evidence="7 8">
    <name type="scientific">Xanthomonas citri pv. citri</name>
    <dbReference type="NCBI Taxonomy" id="611301"/>
    <lineage>
        <taxon>Bacteria</taxon>
        <taxon>Pseudomonadati</taxon>
        <taxon>Pseudomonadota</taxon>
        <taxon>Gammaproteobacteria</taxon>
        <taxon>Lysobacterales</taxon>
        <taxon>Lysobacteraceae</taxon>
        <taxon>Xanthomonas</taxon>
    </lineage>
</organism>
<keyword evidence="1" id="KW-0004">4Fe-4S</keyword>
<dbReference type="GO" id="GO:0051539">
    <property type="term" value="F:4 iron, 4 sulfur cluster binding"/>
    <property type="evidence" value="ECO:0007669"/>
    <property type="project" value="UniProtKB-KW"/>
</dbReference>
<gene>
    <name evidence="7" type="ORF">GUH15_20770</name>
</gene>
<name>A0A8I0L3X8_XANCI</name>
<protein>
    <submittedName>
        <fullName evidence="7">YgiQ family radical SAM protein</fullName>
    </submittedName>
</protein>
<dbReference type="SFLD" id="SFLDS00029">
    <property type="entry name" value="Radical_SAM"/>
    <property type="match status" value="1"/>
</dbReference>
<dbReference type="GO" id="GO:0046872">
    <property type="term" value="F:metal ion binding"/>
    <property type="evidence" value="ECO:0007669"/>
    <property type="project" value="UniProtKB-KW"/>
</dbReference>
<feature type="non-terminal residue" evidence="7">
    <location>
        <position position="1"/>
    </location>
</feature>
<dbReference type="PANTHER" id="PTHR32331">
    <property type="entry name" value="UPF0313 PROTEIN YGIQ"/>
    <property type="match status" value="1"/>
</dbReference>
<proteinExistence type="predicted"/>
<evidence type="ECO:0000256" key="5">
    <source>
        <dbReference type="ARBA" id="ARBA00023014"/>
    </source>
</evidence>
<dbReference type="PANTHER" id="PTHR32331:SF0">
    <property type="entry name" value="UPF0313 PROTEIN YGIQ"/>
    <property type="match status" value="1"/>
</dbReference>
<evidence type="ECO:0000259" key="6">
    <source>
        <dbReference type="Pfam" id="PF08497"/>
    </source>
</evidence>
<comment type="caution">
    <text evidence="7">The sequence shown here is derived from an EMBL/GenBank/DDBJ whole genome shotgun (WGS) entry which is preliminary data.</text>
</comment>
<dbReference type="InterPro" id="IPR007197">
    <property type="entry name" value="rSAM"/>
</dbReference>
<keyword evidence="3" id="KW-0479">Metal-binding</keyword>
<dbReference type="AlphaFoldDB" id="A0A8I0L3X8"/>
<dbReference type="SFLD" id="SFLDG01069">
    <property type="entry name" value="UPF0313"/>
    <property type="match status" value="1"/>
</dbReference>
<evidence type="ECO:0000313" key="8">
    <source>
        <dbReference type="Proteomes" id="UP000653002"/>
    </source>
</evidence>
<keyword evidence="4" id="KW-0408">Iron</keyword>
<dbReference type="GO" id="GO:0003824">
    <property type="term" value="F:catalytic activity"/>
    <property type="evidence" value="ECO:0007669"/>
    <property type="project" value="InterPro"/>
</dbReference>
<feature type="non-terminal residue" evidence="7">
    <location>
        <position position="88"/>
    </location>
</feature>
<keyword evidence="5" id="KW-0411">Iron-sulfur</keyword>
<accession>A0A8I0L3X8</accession>
<dbReference type="InterPro" id="IPR022946">
    <property type="entry name" value="UPF0313"/>
</dbReference>
<dbReference type="Pfam" id="PF08497">
    <property type="entry name" value="Radical_SAM_N"/>
    <property type="match status" value="1"/>
</dbReference>
<dbReference type="EMBL" id="JAABFR010001489">
    <property type="protein sequence ID" value="MBD4338440.1"/>
    <property type="molecule type" value="Genomic_DNA"/>
</dbReference>
<evidence type="ECO:0000256" key="3">
    <source>
        <dbReference type="ARBA" id="ARBA00022723"/>
    </source>
</evidence>
<evidence type="ECO:0000256" key="2">
    <source>
        <dbReference type="ARBA" id="ARBA00022691"/>
    </source>
</evidence>
<evidence type="ECO:0000256" key="1">
    <source>
        <dbReference type="ARBA" id="ARBA00022485"/>
    </source>
</evidence>
<sequence length="88" mass="9952">IQYRNTDSVSAKRLAEYYGKNIYVVQNPPAEPLTRVELDDVYELPYQRACHPSYEEEGGVPALREVKFSLTSVRGCFGGCSFCALTFH</sequence>
<feature type="domain" description="UPF0313" evidence="6">
    <location>
        <begin position="2"/>
        <end position="69"/>
    </location>
</feature>